<feature type="compositionally biased region" description="Basic residues" evidence="2">
    <location>
        <begin position="7"/>
        <end position="16"/>
    </location>
</feature>
<keyword evidence="1" id="KW-0175">Coiled coil</keyword>
<evidence type="ECO:0000313" key="4">
    <source>
        <dbReference type="Proteomes" id="UP000326759"/>
    </source>
</evidence>
<gene>
    <name evidence="3" type="ORF">Anas_11760</name>
</gene>
<organism evidence="3 4">
    <name type="scientific">Armadillidium nasatum</name>
    <dbReference type="NCBI Taxonomy" id="96803"/>
    <lineage>
        <taxon>Eukaryota</taxon>
        <taxon>Metazoa</taxon>
        <taxon>Ecdysozoa</taxon>
        <taxon>Arthropoda</taxon>
        <taxon>Crustacea</taxon>
        <taxon>Multicrustacea</taxon>
        <taxon>Malacostraca</taxon>
        <taxon>Eumalacostraca</taxon>
        <taxon>Peracarida</taxon>
        <taxon>Isopoda</taxon>
        <taxon>Oniscidea</taxon>
        <taxon>Crinocheta</taxon>
        <taxon>Armadillidiidae</taxon>
        <taxon>Armadillidium</taxon>
    </lineage>
</organism>
<dbReference type="AlphaFoldDB" id="A0A5N5SWW6"/>
<proteinExistence type="predicted"/>
<keyword evidence="4" id="KW-1185">Reference proteome</keyword>
<feature type="region of interest" description="Disordered" evidence="2">
    <location>
        <begin position="563"/>
        <end position="904"/>
    </location>
</feature>
<feature type="compositionally biased region" description="Polar residues" evidence="2">
    <location>
        <begin position="769"/>
        <end position="778"/>
    </location>
</feature>
<feature type="compositionally biased region" description="Basic and acidic residues" evidence="2">
    <location>
        <begin position="143"/>
        <end position="158"/>
    </location>
</feature>
<feature type="compositionally biased region" description="Polar residues" evidence="2">
    <location>
        <begin position="846"/>
        <end position="859"/>
    </location>
</feature>
<feature type="coiled-coil region" evidence="1">
    <location>
        <begin position="275"/>
        <end position="309"/>
    </location>
</feature>
<feature type="compositionally biased region" description="Polar residues" evidence="2">
    <location>
        <begin position="90"/>
        <end position="114"/>
    </location>
</feature>
<feature type="compositionally biased region" description="Polar residues" evidence="2">
    <location>
        <begin position="746"/>
        <end position="759"/>
    </location>
</feature>
<evidence type="ECO:0000313" key="3">
    <source>
        <dbReference type="EMBL" id="KAB7498726.1"/>
    </source>
</evidence>
<dbReference type="Proteomes" id="UP000326759">
    <property type="component" value="Unassembled WGS sequence"/>
</dbReference>
<reference evidence="3 4" key="1">
    <citation type="journal article" date="2019" name="PLoS Biol.">
        <title>Sex chromosomes control vertical transmission of feminizing Wolbachia symbionts in an isopod.</title>
        <authorList>
            <person name="Becking T."/>
            <person name="Chebbi M.A."/>
            <person name="Giraud I."/>
            <person name="Moumen B."/>
            <person name="Laverre T."/>
            <person name="Caubet Y."/>
            <person name="Peccoud J."/>
            <person name="Gilbert C."/>
            <person name="Cordaux R."/>
        </authorList>
    </citation>
    <scope>NUCLEOTIDE SEQUENCE [LARGE SCALE GENOMIC DNA]</scope>
    <source>
        <strain evidence="3">ANa2</strain>
        <tissue evidence="3">Whole body excluding digestive tract and cuticle</tissue>
    </source>
</reference>
<dbReference type="OrthoDB" id="10524594at2759"/>
<comment type="caution">
    <text evidence="3">The sequence shown here is derived from an EMBL/GenBank/DDBJ whole genome shotgun (WGS) entry which is preliminary data.</text>
</comment>
<feature type="compositionally biased region" description="Polar residues" evidence="2">
    <location>
        <begin position="353"/>
        <end position="371"/>
    </location>
</feature>
<sequence>MSSKVIKWFKRQASIRRHSENKSEEKSSNEKSEEKRKSSFPRLSFRKRNKRKESDTGGGFSIAGISKKFSFSVPKEMESHTKENPIDSRVPTSQSTNFGGSVSLTNSPSKTGEFQSICSEGSYQSSFDNSKENAVNESFSVNGKEHFKTEQNKSRSESVSKSSNYDYQQSFNCISEGSKSNTSLNNFYENTKKENAPIVKMEEICDSYSDKEHPEETESNVGFDTSIPNSNSCKEECEKSVLDNVKNGINNQCLYDNLNLELVKLKCEETVLFIKEEMDSTSENSETKIQKEEKQLENVFEEIDRLVKDAASIAEFEAEEINSSENFSNDGEISAKSNVETEETEVSEELRQTNDSSNTETDENLGNSDTTDLIKDDGISREGKEFKNKGLHKISENIVDQNCRNSSEDISTLSTDDSSLSHLPANSLNGNDKITVEEPISSRESNNKIAQSLTEINGNEKVINKINETNSNFEKSEELEIGSNENLINEELENEIELKITEESDENQSKSTDLNHKLLSNLREESSFTDKDDEKSVTSPVQITFTHPSPVKKKEPNKLLESETITSTPNYYPKELNPFGDDDEEEKSDAFTEATNYVPANNDYNIEVSPKGKFQNGVKENGFSSSRRETPENNLVLRRKMRSSSSSPQLKSSYRDGSQQRREHYNKSLNPFGESDDDEDPSSLNYTNPFDEEGDDDDVRSNAPNSSWRETPPCLPPKSADLQTRKNSRGFLPPIPHPRRSKQSHHGSYTSLQNVSTSIPIPAPRSITPFGSTKTLNYPLNPFDDEDDDQVADFRRRGVGRSSLQALPVTSTSQEPLARTGVRGSLPPSKIKLNRKKRPAPLPPGFNQNKPSANLSDFSSLPRKRSSMSAFDVSRSERKYSFSSRDQSPQRMPPPRPPPPKYNY</sequence>
<protein>
    <submittedName>
        <fullName evidence="3">Uncharacterized protein</fullName>
    </submittedName>
</protein>
<evidence type="ECO:0000256" key="2">
    <source>
        <dbReference type="SAM" id="MobiDB-lite"/>
    </source>
</evidence>
<feature type="compositionally biased region" description="Polar residues" evidence="2">
    <location>
        <begin position="802"/>
        <end position="815"/>
    </location>
</feature>
<feature type="compositionally biased region" description="Basic and acidic residues" evidence="2">
    <location>
        <begin position="17"/>
        <end position="37"/>
    </location>
</feature>
<feature type="compositionally biased region" description="Polar residues" evidence="2">
    <location>
        <begin position="593"/>
        <end position="604"/>
    </location>
</feature>
<dbReference type="EMBL" id="SEYY01019050">
    <property type="protein sequence ID" value="KAB7498726.1"/>
    <property type="molecule type" value="Genomic_DNA"/>
</dbReference>
<feature type="compositionally biased region" description="Basic and acidic residues" evidence="2">
    <location>
        <begin position="372"/>
        <end position="381"/>
    </location>
</feature>
<feature type="region of interest" description="Disordered" evidence="2">
    <location>
        <begin position="322"/>
        <end position="381"/>
    </location>
</feature>
<name>A0A5N5SWW6_9CRUS</name>
<evidence type="ECO:0000256" key="1">
    <source>
        <dbReference type="SAM" id="Coils"/>
    </source>
</evidence>
<feature type="compositionally biased region" description="Basic and acidic residues" evidence="2">
    <location>
        <begin position="75"/>
        <end position="86"/>
    </location>
</feature>
<feature type="region of interest" description="Disordered" evidence="2">
    <location>
        <begin position="141"/>
        <end position="161"/>
    </location>
</feature>
<accession>A0A5N5SWW6</accession>
<feature type="region of interest" description="Disordered" evidence="2">
    <location>
        <begin position="1"/>
        <end position="114"/>
    </location>
</feature>
<feature type="compositionally biased region" description="Pro residues" evidence="2">
    <location>
        <begin position="891"/>
        <end position="904"/>
    </location>
</feature>
<feature type="compositionally biased region" description="Low complexity" evidence="2">
    <location>
        <begin position="643"/>
        <end position="652"/>
    </location>
</feature>